<feature type="region of interest" description="Disordered" evidence="2">
    <location>
        <begin position="375"/>
        <end position="400"/>
    </location>
</feature>
<evidence type="ECO:0000256" key="2">
    <source>
        <dbReference type="SAM" id="MobiDB-lite"/>
    </source>
</evidence>
<feature type="region of interest" description="Disordered" evidence="2">
    <location>
        <begin position="905"/>
        <end position="958"/>
    </location>
</feature>
<feature type="coiled-coil region" evidence="1">
    <location>
        <begin position="873"/>
        <end position="900"/>
    </location>
</feature>
<feature type="region of interest" description="Disordered" evidence="2">
    <location>
        <begin position="285"/>
        <end position="310"/>
    </location>
</feature>
<feature type="compositionally biased region" description="Pro residues" evidence="2">
    <location>
        <begin position="683"/>
        <end position="703"/>
    </location>
</feature>
<feature type="compositionally biased region" description="Basic and acidic residues" evidence="2">
    <location>
        <begin position="74"/>
        <end position="89"/>
    </location>
</feature>
<feature type="compositionally biased region" description="Basic residues" evidence="2">
    <location>
        <begin position="727"/>
        <end position="737"/>
    </location>
</feature>
<evidence type="ECO:0000313" key="3">
    <source>
        <dbReference type="EMBL" id="BBI30208.1"/>
    </source>
</evidence>
<feature type="compositionally biased region" description="Basic and acidic residues" evidence="2">
    <location>
        <begin position="915"/>
        <end position="927"/>
    </location>
</feature>
<dbReference type="EMBL" id="AP018495">
    <property type="protein sequence ID" value="BBI30208.1"/>
    <property type="molecule type" value="Genomic_DNA"/>
</dbReference>
<feature type="compositionally biased region" description="Basic residues" evidence="2">
    <location>
        <begin position="745"/>
        <end position="755"/>
    </location>
</feature>
<keyword evidence="4" id="KW-1185">Reference proteome</keyword>
<dbReference type="Proteomes" id="UP001161669">
    <property type="component" value="Segment"/>
</dbReference>
<reference evidence="4" key="1">
    <citation type="journal article" date="2019" name="J. Virol.">
        <title>Medusavirus, a novel large DNA virus discovered from hot spring water.</title>
        <authorList>
            <person name="Yoshikawa G."/>
            <person name="Blanc-Mathieu R."/>
            <person name="Song C."/>
            <person name="Kayama Y."/>
            <person name="Mochizuki T."/>
            <person name="Murata K."/>
            <person name="Ogata H."/>
            <person name="Takemura M."/>
        </authorList>
    </citation>
    <scope>NUCLEOTIDE SEQUENCE [LARGE SCALE GENOMIC DNA]</scope>
</reference>
<feature type="region of interest" description="Disordered" evidence="2">
    <location>
        <begin position="47"/>
        <end position="89"/>
    </location>
</feature>
<evidence type="ECO:0000313" key="4">
    <source>
        <dbReference type="Proteomes" id="UP001161669"/>
    </source>
</evidence>
<feature type="compositionally biased region" description="Acidic residues" evidence="2">
    <location>
        <begin position="930"/>
        <end position="958"/>
    </location>
</feature>
<name>A0A3T1CWL0_9VIRU</name>
<keyword evidence="1" id="KW-0175">Coiled coil</keyword>
<accession>A0A3T1CWL0</accession>
<dbReference type="KEGG" id="vg:80540560"/>
<sequence length="958" mass="106350">MAYSIANIITENRVLSRLKSYLSPLDLAALASINRATKRTFVEWITSSSDQSLLPPPPTPSAYVDPAPEADPDSAPRSEVDPDVVSERRSADDIRMAIISPSEGRAEPSVAEALRQWMNLTVRNNSDREPAHADVFHRLQRLVQFACFDSLSLADVDVAHPLVEKIQTELGHCFSACGGPDTKHSLILKETFRQIADPRNLAVFDLDSSSASLPAVFYTMRSGVFLPDQKRGLHDERVYSVAAAKEANVFDQMGAPCNPTPFTLVDDEALYIARPFGCALKSKIRPPPEKITGNAQEGEPLPPRPLGELVHTRPAPREVLRTSTIMPAARKIRKFVRSHLDDQGIACTTDNINAVPLAVYPLEWLSVTNVASNNPSPNHLPPVLGERGTDPSPSQAADLPSPASVSILLDPFRGRQPVSLHLHGIKTRGVLDSFPAVVIGTVRMPPKELVPIAKIRRHFQKAVDAGLRYASHLWTRALVHASEIDSSAGGRPVPNYAFIGLRLGYEDESHTDLVFERRSKMGHFLAPSVSNIVSSFPSDDMVYNVGRLHLETLAHTSCLDSVLVGAENESSHYLPGSIDGTREVRDQDVADYCNLHDACELAIDYLNKARAFFKNSTNGAVKVLASECGGKPPAAALPRVPIVEDFERLQDNIVAFIQGRLSVTPKALAEMPPPVAKRKRVEPPAPKPTPAPAPEPEPLPPAPTRDRKKNKRRRVSDEEVECERQLQRLKTKKRKRSASPPPAPPKKKKVRRGQKRGIEELSESDVGKYCSAEGYDERFNDVENAAIPVPLPLHLKMRAAFDTKKPPTVAKFCVMDAQRMRRFVVKLGIPSKVLRDGHTRKTEMDRKELISAYIDWFCDREESQMLFGLEGNHALYTEVAEEMERRIDKANKTYRTLKLSLADEQALAQKKKPGKGKEKIDEPKDGGDYYNDDELDDSEDDENEEEEDEEEEEEEADE</sequence>
<protein>
    <submittedName>
        <fullName evidence="3">Uncharacterized protein</fullName>
    </submittedName>
</protein>
<proteinExistence type="predicted"/>
<evidence type="ECO:0000256" key="1">
    <source>
        <dbReference type="SAM" id="Coils"/>
    </source>
</evidence>
<organism evidence="3 4">
    <name type="scientific">Acanthamoeba castellanii medusavirus J1</name>
    <dbReference type="NCBI Taxonomy" id="3114988"/>
    <lineage>
        <taxon>Viruses</taxon>
        <taxon>Varidnaviria</taxon>
        <taxon>Bamfordvirae</taxon>
        <taxon>Nucleocytoviricota</taxon>
        <taxon>Megaviricetes</taxon>
        <taxon>Mamonoviridae</taxon>
        <taxon>Medusavirus</taxon>
        <taxon>Medusavirus medusae</taxon>
    </lineage>
</organism>
<feature type="region of interest" description="Disordered" evidence="2">
    <location>
        <begin position="671"/>
        <end position="763"/>
    </location>
</feature>